<accession>A0A5C6C5Z0</accession>
<gene>
    <name evidence="2" type="ORF">Poly21_17190</name>
</gene>
<feature type="region of interest" description="Disordered" evidence="1">
    <location>
        <begin position="1"/>
        <end position="40"/>
    </location>
</feature>
<sequence length="206" mass="22250">MGKRGPLPKPTARKRLEGNPGHRQLPDDEPEPRTLSEVPDAPGWLPPLACDAWQLVTEELHAVEMLATLDLPILEMWCISYASWREMFNDVTKNGYTQEFFDAEGNLKYSQPTPAATLLGKFASDCNRWAKVLGLGPAYRVGLRIGDGPKSKASAVDPIAAVLAGVGMQGAAVNPPPKKAAGKRAARTVAKSPRKKRKAAATKAKN</sequence>
<feature type="region of interest" description="Disordered" evidence="1">
    <location>
        <begin position="173"/>
        <end position="206"/>
    </location>
</feature>
<dbReference type="InterPro" id="IPR006448">
    <property type="entry name" value="Phage_term_ssu_P27"/>
</dbReference>
<name>A0A5C6C5Z0_9BACT</name>
<organism evidence="2 3">
    <name type="scientific">Allorhodopirellula heiligendammensis</name>
    <dbReference type="NCBI Taxonomy" id="2714739"/>
    <lineage>
        <taxon>Bacteria</taxon>
        <taxon>Pseudomonadati</taxon>
        <taxon>Planctomycetota</taxon>
        <taxon>Planctomycetia</taxon>
        <taxon>Pirellulales</taxon>
        <taxon>Pirellulaceae</taxon>
        <taxon>Allorhodopirellula</taxon>
    </lineage>
</organism>
<comment type="caution">
    <text evidence="2">The sequence shown here is derived from an EMBL/GenBank/DDBJ whole genome shotgun (WGS) entry which is preliminary data.</text>
</comment>
<proteinExistence type="predicted"/>
<evidence type="ECO:0000313" key="3">
    <source>
        <dbReference type="Proteomes" id="UP000319908"/>
    </source>
</evidence>
<dbReference type="Pfam" id="PF05119">
    <property type="entry name" value="Terminase_4"/>
    <property type="match status" value="1"/>
</dbReference>
<feature type="compositionally biased region" description="Basic residues" evidence="1">
    <location>
        <begin position="180"/>
        <end position="206"/>
    </location>
</feature>
<dbReference type="EMBL" id="SJPU01000001">
    <property type="protein sequence ID" value="TWU19545.1"/>
    <property type="molecule type" value="Genomic_DNA"/>
</dbReference>
<dbReference type="AlphaFoldDB" id="A0A5C6C5Z0"/>
<protein>
    <submittedName>
        <fullName evidence="2">Phage terminase, small subunit</fullName>
    </submittedName>
</protein>
<evidence type="ECO:0000313" key="2">
    <source>
        <dbReference type="EMBL" id="TWU19545.1"/>
    </source>
</evidence>
<reference evidence="2 3" key="1">
    <citation type="journal article" date="2020" name="Antonie Van Leeuwenhoek">
        <title>Rhodopirellula heiligendammensis sp. nov., Rhodopirellula pilleata sp. nov., and Rhodopirellula solitaria sp. nov. isolated from natural or artificial marine surfaces in Northern Germany and California, USA, and emended description of the genus Rhodopirellula.</title>
        <authorList>
            <person name="Kallscheuer N."/>
            <person name="Wiegand S."/>
            <person name="Jogler M."/>
            <person name="Boedeker C."/>
            <person name="Peeters S.H."/>
            <person name="Rast P."/>
            <person name="Heuer A."/>
            <person name="Jetten M.S.M."/>
            <person name="Rohde M."/>
            <person name="Jogler C."/>
        </authorList>
    </citation>
    <scope>NUCLEOTIDE SEQUENCE [LARGE SCALE GENOMIC DNA]</scope>
    <source>
        <strain evidence="2 3">Poly21</strain>
    </source>
</reference>
<evidence type="ECO:0000256" key="1">
    <source>
        <dbReference type="SAM" id="MobiDB-lite"/>
    </source>
</evidence>
<dbReference type="RefSeq" id="WP_146406329.1">
    <property type="nucleotide sequence ID" value="NZ_SJPU01000001.1"/>
</dbReference>
<keyword evidence="3" id="KW-1185">Reference proteome</keyword>
<dbReference type="Proteomes" id="UP000319908">
    <property type="component" value="Unassembled WGS sequence"/>
</dbReference>
<dbReference type="OrthoDB" id="214483at2"/>
<dbReference type="NCBIfam" id="TIGR01558">
    <property type="entry name" value="sm_term_P27"/>
    <property type="match status" value="1"/>
</dbReference>